<proteinExistence type="inferred from homology"/>
<dbReference type="KEGG" id="phy:AJ81_08170"/>
<dbReference type="AlphaFoldDB" id="A0A0X1KSB8"/>
<feature type="transmembrane region" description="Helical" evidence="6">
    <location>
        <begin position="63"/>
        <end position="82"/>
    </location>
</feature>
<feature type="transmembrane region" description="Helical" evidence="6">
    <location>
        <begin position="118"/>
        <end position="136"/>
    </location>
</feature>
<evidence type="ECO:0000256" key="5">
    <source>
        <dbReference type="ARBA" id="ARBA00023136"/>
    </source>
</evidence>
<feature type="domain" description="EamA" evidence="7">
    <location>
        <begin position="142"/>
        <end position="275"/>
    </location>
</feature>
<keyword evidence="3 6" id="KW-0812">Transmembrane</keyword>
<evidence type="ECO:0000256" key="4">
    <source>
        <dbReference type="ARBA" id="ARBA00022989"/>
    </source>
</evidence>
<dbReference type="STRING" id="1123384.AJ81_08170"/>
<reference evidence="8 9" key="1">
    <citation type="submission" date="2014-01" db="EMBL/GenBank/DDBJ databases">
        <title>Genome sequencing of Thermotog hypogea.</title>
        <authorList>
            <person name="Zhang X."/>
            <person name="Alvare G."/>
            <person name="Fristensky B."/>
            <person name="Chen L."/>
            <person name="Suen T."/>
            <person name="Chen Q."/>
            <person name="Ma K."/>
        </authorList>
    </citation>
    <scope>NUCLEOTIDE SEQUENCE [LARGE SCALE GENOMIC DNA]</scope>
    <source>
        <strain evidence="8 9">DSM 11164</strain>
    </source>
</reference>
<dbReference type="GO" id="GO:0016020">
    <property type="term" value="C:membrane"/>
    <property type="evidence" value="ECO:0007669"/>
    <property type="project" value="UniProtKB-SubCell"/>
</dbReference>
<dbReference type="Pfam" id="PF00892">
    <property type="entry name" value="EamA"/>
    <property type="match status" value="2"/>
</dbReference>
<evidence type="ECO:0000256" key="6">
    <source>
        <dbReference type="SAM" id="Phobius"/>
    </source>
</evidence>
<dbReference type="RefSeq" id="WP_031505047.1">
    <property type="nucleotide sequence ID" value="NC_022795.1"/>
</dbReference>
<dbReference type="PaxDb" id="1123384-AJ81_08170"/>
<dbReference type="EMBL" id="CP007141">
    <property type="protein sequence ID" value="AJC74153.1"/>
    <property type="molecule type" value="Genomic_DNA"/>
</dbReference>
<accession>A0A0X1KSB8</accession>
<evidence type="ECO:0000259" key="7">
    <source>
        <dbReference type="Pfam" id="PF00892"/>
    </source>
</evidence>
<dbReference type="PANTHER" id="PTHR32322">
    <property type="entry name" value="INNER MEMBRANE TRANSPORTER"/>
    <property type="match status" value="1"/>
</dbReference>
<feature type="transmembrane region" description="Helical" evidence="6">
    <location>
        <begin position="236"/>
        <end position="254"/>
    </location>
</feature>
<evidence type="ECO:0000256" key="1">
    <source>
        <dbReference type="ARBA" id="ARBA00004141"/>
    </source>
</evidence>
<feature type="domain" description="EamA" evidence="7">
    <location>
        <begin position="3"/>
        <end position="132"/>
    </location>
</feature>
<dbReference type="PATRIC" id="fig|1123384.7.peg.1638"/>
<dbReference type="InterPro" id="IPR000620">
    <property type="entry name" value="EamA_dom"/>
</dbReference>
<gene>
    <name evidence="8" type="ORF">AJ81_08170</name>
</gene>
<comment type="similarity">
    <text evidence="2">Belongs to the EamA transporter family.</text>
</comment>
<sequence length="276" mass="29986">MHYFYLIVTLLFFSSIEVVTKPVSGKIDPFFLTFFRFLIGGSFLILFSLFSKKRIESHDLPKLILIGCLNGVISMSLLQLSVKYSNASTAATLVAMNPLYVSMFSQLLGKDRLSRRKWFGVALGALGVLVLSSANVSGDSALGIVFGISASISFALYTVLMKDFSNKYGPLLATSVSTFAAGIVYGALLAIFGRLSLLDVNWCEGLIFLYVGIGVTGVAYVTFFKAIQHFGPVKTSVIFYLKPAVASFLAFLLLSETVNAQKIIGTIIVVVSLFLK</sequence>
<dbReference type="InterPro" id="IPR037185">
    <property type="entry name" value="EmrE-like"/>
</dbReference>
<dbReference type="Proteomes" id="UP000077469">
    <property type="component" value="Chromosome"/>
</dbReference>
<dbReference type="Gene3D" id="1.10.3730.20">
    <property type="match status" value="1"/>
</dbReference>
<name>A0A0X1KSB8_9THEM</name>
<dbReference type="PANTHER" id="PTHR32322:SF2">
    <property type="entry name" value="EAMA DOMAIN-CONTAINING PROTEIN"/>
    <property type="match status" value="1"/>
</dbReference>
<feature type="transmembrane region" description="Helical" evidence="6">
    <location>
        <begin position="142"/>
        <end position="160"/>
    </location>
</feature>
<dbReference type="InterPro" id="IPR050638">
    <property type="entry name" value="AA-Vitamin_Transporters"/>
</dbReference>
<organism evidence="8 9">
    <name type="scientific">Pseudothermotoga hypogea DSM 11164 = NBRC 106472</name>
    <dbReference type="NCBI Taxonomy" id="1123384"/>
    <lineage>
        <taxon>Bacteria</taxon>
        <taxon>Thermotogati</taxon>
        <taxon>Thermotogota</taxon>
        <taxon>Thermotogae</taxon>
        <taxon>Thermotogales</taxon>
        <taxon>Thermotogaceae</taxon>
        <taxon>Pseudothermotoga</taxon>
    </lineage>
</organism>
<protein>
    <recommendedName>
        <fullName evidence="7">EamA domain-containing protein</fullName>
    </recommendedName>
</protein>
<feature type="transmembrane region" description="Helical" evidence="6">
    <location>
        <begin position="172"/>
        <end position="193"/>
    </location>
</feature>
<dbReference type="OrthoDB" id="9813604at2"/>
<feature type="transmembrane region" description="Helical" evidence="6">
    <location>
        <begin position="30"/>
        <end position="51"/>
    </location>
</feature>
<evidence type="ECO:0000313" key="8">
    <source>
        <dbReference type="EMBL" id="AJC74153.1"/>
    </source>
</evidence>
<evidence type="ECO:0000313" key="9">
    <source>
        <dbReference type="Proteomes" id="UP000077469"/>
    </source>
</evidence>
<evidence type="ECO:0000256" key="3">
    <source>
        <dbReference type="ARBA" id="ARBA00022692"/>
    </source>
</evidence>
<feature type="transmembrane region" description="Helical" evidence="6">
    <location>
        <begin position="205"/>
        <end position="224"/>
    </location>
</feature>
<comment type="subcellular location">
    <subcellularLocation>
        <location evidence="1">Membrane</location>
        <topology evidence="1">Multi-pass membrane protein</topology>
    </subcellularLocation>
</comment>
<keyword evidence="4 6" id="KW-1133">Transmembrane helix</keyword>
<dbReference type="SUPFAM" id="SSF103481">
    <property type="entry name" value="Multidrug resistance efflux transporter EmrE"/>
    <property type="match status" value="2"/>
</dbReference>
<keyword evidence="5 6" id="KW-0472">Membrane</keyword>
<evidence type="ECO:0000256" key="2">
    <source>
        <dbReference type="ARBA" id="ARBA00007362"/>
    </source>
</evidence>
<keyword evidence="9" id="KW-1185">Reference proteome</keyword>